<accession>A0ABU7QD35</accession>
<dbReference type="InterPro" id="IPR009908">
    <property type="entry name" value="Methylamine_util_MauE"/>
</dbReference>
<keyword evidence="4 5" id="KW-0472">Membrane</keyword>
<evidence type="ECO:0000256" key="2">
    <source>
        <dbReference type="ARBA" id="ARBA00022692"/>
    </source>
</evidence>
<name>A0ABU7QD35_9ACTN</name>
<feature type="transmembrane region" description="Helical" evidence="5">
    <location>
        <begin position="46"/>
        <end position="68"/>
    </location>
</feature>
<feature type="transmembrane region" description="Helical" evidence="5">
    <location>
        <begin position="6"/>
        <end position="25"/>
    </location>
</feature>
<comment type="subcellular location">
    <subcellularLocation>
        <location evidence="1">Membrane</location>
        <topology evidence="1">Multi-pass membrane protein</topology>
    </subcellularLocation>
</comment>
<sequence>MEYVAVGSRGLLGVIFLMSVAGKAAGRSAWGAFVSSVRDMRVVPSALVRPTALAVVGAEGLVCVLLTVPTAGAALTGFVIATLLLAVFSTGIILALHRGVRTPCRCFGRSTTPLGIPHIARNVVLGIIACAGGLATSVPGIPQPGGAVVAVFAGLLVGVLVASLDDILSLLRPLKHPAAGTVRGPR</sequence>
<dbReference type="EMBL" id="JAZBJO010000067">
    <property type="protein sequence ID" value="MEE4599186.1"/>
    <property type="molecule type" value="Genomic_DNA"/>
</dbReference>
<evidence type="ECO:0000313" key="8">
    <source>
        <dbReference type="Proteomes" id="UP001354709"/>
    </source>
</evidence>
<feature type="transmembrane region" description="Helical" evidence="5">
    <location>
        <begin position="74"/>
        <end position="97"/>
    </location>
</feature>
<keyword evidence="2 5" id="KW-0812">Transmembrane</keyword>
<feature type="transmembrane region" description="Helical" evidence="5">
    <location>
        <begin position="147"/>
        <end position="168"/>
    </location>
</feature>
<feature type="domain" description="Methylamine utilisation protein MauE" evidence="6">
    <location>
        <begin position="1"/>
        <end position="133"/>
    </location>
</feature>
<feature type="transmembrane region" description="Helical" evidence="5">
    <location>
        <begin position="118"/>
        <end position="141"/>
    </location>
</feature>
<evidence type="ECO:0000256" key="3">
    <source>
        <dbReference type="ARBA" id="ARBA00022989"/>
    </source>
</evidence>
<evidence type="ECO:0000256" key="4">
    <source>
        <dbReference type="ARBA" id="ARBA00023136"/>
    </source>
</evidence>
<dbReference type="Pfam" id="PF07291">
    <property type="entry name" value="MauE"/>
    <property type="match status" value="1"/>
</dbReference>
<keyword evidence="8" id="KW-1185">Reference proteome</keyword>
<keyword evidence="3 5" id="KW-1133">Transmembrane helix</keyword>
<reference evidence="7 8" key="1">
    <citation type="submission" date="2023-11" db="EMBL/GenBank/DDBJ databases">
        <title>30 novel species of actinomycetes from the DSMZ collection.</title>
        <authorList>
            <person name="Nouioui I."/>
        </authorList>
    </citation>
    <scope>NUCLEOTIDE SEQUENCE [LARGE SCALE GENOMIC DNA]</scope>
    <source>
        <strain evidence="7 8">DSM 41524</strain>
    </source>
</reference>
<comment type="caution">
    <text evidence="7">The sequence shown here is derived from an EMBL/GenBank/DDBJ whole genome shotgun (WGS) entry which is preliminary data.</text>
</comment>
<gene>
    <name evidence="7" type="ORF">V2J94_46535</name>
</gene>
<evidence type="ECO:0000313" key="7">
    <source>
        <dbReference type="EMBL" id="MEE4599186.1"/>
    </source>
</evidence>
<organism evidence="7 8">
    <name type="scientific">Streptomyces asiaticus subsp. ignotus</name>
    <dbReference type="NCBI Taxonomy" id="3098222"/>
    <lineage>
        <taxon>Bacteria</taxon>
        <taxon>Bacillati</taxon>
        <taxon>Actinomycetota</taxon>
        <taxon>Actinomycetes</taxon>
        <taxon>Kitasatosporales</taxon>
        <taxon>Streptomycetaceae</taxon>
        <taxon>Streptomyces</taxon>
        <taxon>Streptomyces violaceusniger group</taxon>
    </lineage>
</organism>
<dbReference type="Proteomes" id="UP001354709">
    <property type="component" value="Unassembled WGS sequence"/>
</dbReference>
<proteinExistence type="predicted"/>
<protein>
    <submittedName>
        <fullName evidence="7">MauE/DoxX family redox-associated membrane protein</fullName>
    </submittedName>
</protein>
<evidence type="ECO:0000256" key="1">
    <source>
        <dbReference type="ARBA" id="ARBA00004141"/>
    </source>
</evidence>
<evidence type="ECO:0000259" key="6">
    <source>
        <dbReference type="Pfam" id="PF07291"/>
    </source>
</evidence>
<dbReference type="RefSeq" id="WP_330816482.1">
    <property type="nucleotide sequence ID" value="NZ_JAZBJO010000067.1"/>
</dbReference>
<evidence type="ECO:0000256" key="5">
    <source>
        <dbReference type="SAM" id="Phobius"/>
    </source>
</evidence>